<dbReference type="GO" id="GO:0000160">
    <property type="term" value="P:phosphorelay signal transduction system"/>
    <property type="evidence" value="ECO:0007669"/>
    <property type="project" value="UniProtKB-KW"/>
</dbReference>
<keyword evidence="6" id="KW-1185">Reference proteome</keyword>
<sequence>METAEYYCVESVCDILNPDMRILLADDSPTMCRIIHAALEHAGLKHVTVVHDGDEAWEVFQHCDFDLVLSDQQMPHMCGDCLLEAIRQGDRNPGIPFIMITVAPMREDVINAVRLGVSSFIVKPFSAGQLLAKVVNVLTRDAK</sequence>
<evidence type="ECO:0000313" key="6">
    <source>
        <dbReference type="Proteomes" id="UP000428328"/>
    </source>
</evidence>
<name>A0A6I6JJS8_9BACT</name>
<dbReference type="Gene3D" id="3.40.50.2300">
    <property type="match status" value="1"/>
</dbReference>
<dbReference type="InterPro" id="IPR050595">
    <property type="entry name" value="Bact_response_regulator"/>
</dbReference>
<accession>A0A6I6JJS8</accession>
<dbReference type="PROSITE" id="PS50110">
    <property type="entry name" value="RESPONSE_REGULATORY"/>
    <property type="match status" value="1"/>
</dbReference>
<feature type="domain" description="Response regulatory" evidence="4">
    <location>
        <begin position="21"/>
        <end position="138"/>
    </location>
</feature>
<dbReference type="InterPro" id="IPR011006">
    <property type="entry name" value="CheY-like_superfamily"/>
</dbReference>
<gene>
    <name evidence="5" type="ORF">GM415_14475</name>
</gene>
<protein>
    <submittedName>
        <fullName evidence="5">Response regulator</fullName>
    </submittedName>
</protein>
<dbReference type="KEGG" id="psel:GM415_14475"/>
<evidence type="ECO:0000256" key="1">
    <source>
        <dbReference type="ARBA" id="ARBA00022553"/>
    </source>
</evidence>
<evidence type="ECO:0000256" key="3">
    <source>
        <dbReference type="PROSITE-ProRule" id="PRU00169"/>
    </source>
</evidence>
<keyword evidence="1 3" id="KW-0597">Phosphoprotein</keyword>
<proteinExistence type="predicted"/>
<organism evidence="5 6">
    <name type="scientific">Pseudodesulfovibrio cashew</name>
    <dbReference type="NCBI Taxonomy" id="2678688"/>
    <lineage>
        <taxon>Bacteria</taxon>
        <taxon>Pseudomonadati</taxon>
        <taxon>Thermodesulfobacteriota</taxon>
        <taxon>Desulfovibrionia</taxon>
        <taxon>Desulfovibrionales</taxon>
        <taxon>Desulfovibrionaceae</taxon>
    </lineage>
</organism>
<dbReference type="PANTHER" id="PTHR44591:SF14">
    <property type="entry name" value="PROTEIN PILG"/>
    <property type="match status" value="1"/>
</dbReference>
<keyword evidence="2" id="KW-0902">Two-component regulatory system</keyword>
<reference evidence="5 6" key="1">
    <citation type="submission" date="2019-11" db="EMBL/GenBank/DDBJ databases">
        <authorList>
            <person name="Zheng R.K."/>
            <person name="Sun C.M."/>
        </authorList>
    </citation>
    <scope>NUCLEOTIDE SEQUENCE [LARGE SCALE GENOMIC DNA]</scope>
    <source>
        <strain evidence="5 6">SRB007</strain>
    </source>
</reference>
<dbReference type="RefSeq" id="WP_158949387.1">
    <property type="nucleotide sequence ID" value="NZ_CP046400.1"/>
</dbReference>
<dbReference type="PANTHER" id="PTHR44591">
    <property type="entry name" value="STRESS RESPONSE REGULATOR PROTEIN 1"/>
    <property type="match status" value="1"/>
</dbReference>
<feature type="modified residue" description="4-aspartylphosphate" evidence="3">
    <location>
        <position position="71"/>
    </location>
</feature>
<dbReference type="InterPro" id="IPR001789">
    <property type="entry name" value="Sig_transdc_resp-reg_receiver"/>
</dbReference>
<dbReference type="SUPFAM" id="SSF52172">
    <property type="entry name" value="CheY-like"/>
    <property type="match status" value="1"/>
</dbReference>
<dbReference type="EMBL" id="CP046400">
    <property type="protein sequence ID" value="QGY41280.1"/>
    <property type="molecule type" value="Genomic_DNA"/>
</dbReference>
<evidence type="ECO:0000313" key="5">
    <source>
        <dbReference type="EMBL" id="QGY41280.1"/>
    </source>
</evidence>
<dbReference type="Pfam" id="PF00072">
    <property type="entry name" value="Response_reg"/>
    <property type="match status" value="1"/>
</dbReference>
<evidence type="ECO:0000259" key="4">
    <source>
        <dbReference type="PROSITE" id="PS50110"/>
    </source>
</evidence>
<dbReference type="Proteomes" id="UP000428328">
    <property type="component" value="Chromosome"/>
</dbReference>
<evidence type="ECO:0000256" key="2">
    <source>
        <dbReference type="ARBA" id="ARBA00023012"/>
    </source>
</evidence>
<dbReference type="SMART" id="SM00448">
    <property type="entry name" value="REC"/>
    <property type="match status" value="1"/>
</dbReference>
<dbReference type="AlphaFoldDB" id="A0A6I6JJS8"/>